<sequence length="366" mass="42534">MDIELDQICRFSFASKAFCPSEVYNLGAKLKEASEIPVISHAFFAEQLERCHENATEFLTRCDRLYRISLEAPDMREKVRMLDYTIHTKKGDTNIYDVQKYSMRDGIQWLAMWMNHSDDDLWYTIAKIVAYATSLDDICVPYTDVEDGTYKFLDETLDEILVRVHRLGSGRDKRWLTYTRENIHFAARIQYFEKQETTGSEWFKDAVDCHYVSMYRQEPDLLRAGIYRNFDTMTAGVLSLILYYHGFEFDQINWHKFNVAALCDTLGMDLGKDALNIGRQCPTNFVHSLSNATRFTELAKLFAGLMSDLKNPLGIAEELCERFAEIALRFATKHDRYLERLSMTRVQLTPTMECDLKRAALHQGAL</sequence>
<proteinExistence type="predicted"/>
<gene>
    <name evidence="1" type="ORF">K7432_017222</name>
</gene>
<reference evidence="1 2" key="1">
    <citation type="submission" date="2023-04" db="EMBL/GenBank/DDBJ databases">
        <title>Genome of Basidiobolus ranarum AG-B5.</title>
        <authorList>
            <person name="Stajich J.E."/>
            <person name="Carter-House D."/>
            <person name="Gryganskyi A."/>
        </authorList>
    </citation>
    <scope>NUCLEOTIDE SEQUENCE [LARGE SCALE GENOMIC DNA]</scope>
    <source>
        <strain evidence="1 2">AG-B5</strain>
    </source>
</reference>
<keyword evidence="2" id="KW-1185">Reference proteome</keyword>
<accession>A0ABR2VKN2</accession>
<organism evidence="1 2">
    <name type="scientific">Basidiobolus ranarum</name>
    <dbReference type="NCBI Taxonomy" id="34480"/>
    <lineage>
        <taxon>Eukaryota</taxon>
        <taxon>Fungi</taxon>
        <taxon>Fungi incertae sedis</taxon>
        <taxon>Zoopagomycota</taxon>
        <taxon>Entomophthoromycotina</taxon>
        <taxon>Basidiobolomycetes</taxon>
        <taxon>Basidiobolales</taxon>
        <taxon>Basidiobolaceae</taxon>
        <taxon>Basidiobolus</taxon>
    </lineage>
</organism>
<dbReference type="Proteomes" id="UP001479436">
    <property type="component" value="Unassembled WGS sequence"/>
</dbReference>
<name>A0ABR2VKN2_9FUNG</name>
<comment type="caution">
    <text evidence="1">The sequence shown here is derived from an EMBL/GenBank/DDBJ whole genome shotgun (WGS) entry which is preliminary data.</text>
</comment>
<evidence type="ECO:0000313" key="1">
    <source>
        <dbReference type="EMBL" id="KAK9670941.1"/>
    </source>
</evidence>
<dbReference type="EMBL" id="JASJQH010010360">
    <property type="protein sequence ID" value="KAK9670941.1"/>
    <property type="molecule type" value="Genomic_DNA"/>
</dbReference>
<protein>
    <submittedName>
        <fullName evidence="1">Uncharacterized protein</fullName>
    </submittedName>
</protein>
<evidence type="ECO:0000313" key="2">
    <source>
        <dbReference type="Proteomes" id="UP001479436"/>
    </source>
</evidence>